<reference evidence="2 3" key="1">
    <citation type="submission" date="2018-11" db="EMBL/GenBank/DDBJ databases">
        <title>Deinococcus shelandsis sp. nov., isolated from South Shetland Islands soil of Antarctica.</title>
        <authorList>
            <person name="Tian J."/>
        </authorList>
    </citation>
    <scope>NUCLEOTIDE SEQUENCE [LARGE SCALE GENOMIC DNA]</scope>
    <source>
        <strain evidence="2 3">S14-83T</strain>
    </source>
</reference>
<dbReference type="KEGG" id="dph:EHF33_15980"/>
<dbReference type="Proteomes" id="UP000276417">
    <property type="component" value="Chromosome 2"/>
</dbReference>
<dbReference type="GO" id="GO:0004519">
    <property type="term" value="F:endonuclease activity"/>
    <property type="evidence" value="ECO:0007669"/>
    <property type="project" value="UniProtKB-KW"/>
</dbReference>
<dbReference type="PANTHER" id="PTHR33877:SF2">
    <property type="entry name" value="OS07G0170200 PROTEIN"/>
    <property type="match status" value="1"/>
</dbReference>
<keyword evidence="2" id="KW-0255">Endonuclease</keyword>
<dbReference type="EMBL" id="CP034184">
    <property type="protein sequence ID" value="AZI44451.1"/>
    <property type="molecule type" value="Genomic_DNA"/>
</dbReference>
<dbReference type="Pfam" id="PF01844">
    <property type="entry name" value="HNH"/>
    <property type="match status" value="1"/>
</dbReference>
<feature type="domain" description="HNH nuclease" evidence="1">
    <location>
        <begin position="10"/>
        <end position="61"/>
    </location>
</feature>
<dbReference type="InterPro" id="IPR047693">
    <property type="entry name" value="RNA-guided_IscB-like"/>
</dbReference>
<dbReference type="InterPro" id="IPR052892">
    <property type="entry name" value="NA-targeting_endonuclease"/>
</dbReference>
<evidence type="ECO:0000313" key="3">
    <source>
        <dbReference type="Proteomes" id="UP000276417"/>
    </source>
</evidence>
<evidence type="ECO:0000259" key="1">
    <source>
        <dbReference type="SMART" id="SM00507"/>
    </source>
</evidence>
<dbReference type="SMART" id="SM00507">
    <property type="entry name" value="HNHc"/>
    <property type="match status" value="1"/>
</dbReference>
<dbReference type="PANTHER" id="PTHR33877">
    <property type="entry name" value="SLL1193 PROTEIN"/>
    <property type="match status" value="1"/>
</dbReference>
<dbReference type="InterPro" id="IPR002711">
    <property type="entry name" value="HNH"/>
</dbReference>
<gene>
    <name evidence="2" type="ORF">EHF33_15980</name>
</gene>
<protein>
    <submittedName>
        <fullName evidence="2">HNH endonuclease</fullName>
    </submittedName>
</protein>
<sequence length="258" mass="29266">MGASPLLNYEVREYLLEKWGRKCAYCGAEQTPLEIEHIIPRSKGGSNRVNNLTLACVPCNQKKSSRDVNEFLAKKPEILKKILGQAKASLRDAAAVNSTRWKLYETLKSYGFPVEIGTGGRTKFNRRTQGFKKAHWIDAACVGESGEHVAIPHLKPLLIKCMERGNRKACKTDKYGFPNKWRTRQKVFFGFQTGDMVIAHVLTGKHTGVYVGRVSMRKSGQFCLSIGRDTEGKKEKKDGLHRRFFRTLQRQDGYSYGF</sequence>
<dbReference type="OrthoDB" id="57503at2"/>
<name>A0A3G8YRR3_9DEIO</name>
<keyword evidence="3" id="KW-1185">Reference proteome</keyword>
<keyword evidence="2" id="KW-0378">Hydrolase</keyword>
<dbReference type="NCBIfam" id="NF040563">
    <property type="entry name" value="guided_IscB"/>
    <property type="match status" value="1"/>
</dbReference>
<proteinExistence type="predicted"/>
<accession>A0A3G8YRR3</accession>
<dbReference type="AlphaFoldDB" id="A0A3G8YRR3"/>
<dbReference type="CDD" id="cd00085">
    <property type="entry name" value="HNHc"/>
    <property type="match status" value="1"/>
</dbReference>
<evidence type="ECO:0000313" key="2">
    <source>
        <dbReference type="EMBL" id="AZI44451.1"/>
    </source>
</evidence>
<dbReference type="InterPro" id="IPR003615">
    <property type="entry name" value="HNH_nuc"/>
</dbReference>
<organism evidence="2 3">
    <name type="scientific">Deinococcus psychrotolerans</name>
    <dbReference type="NCBI Taxonomy" id="2489213"/>
    <lineage>
        <taxon>Bacteria</taxon>
        <taxon>Thermotogati</taxon>
        <taxon>Deinococcota</taxon>
        <taxon>Deinococci</taxon>
        <taxon>Deinococcales</taxon>
        <taxon>Deinococcaceae</taxon>
        <taxon>Deinococcus</taxon>
    </lineage>
</organism>
<dbReference type="Gene3D" id="1.10.30.50">
    <property type="match status" value="1"/>
</dbReference>
<keyword evidence="2" id="KW-0540">Nuclease</keyword>